<dbReference type="STRING" id="4565.A0A3B5YQR6"/>
<dbReference type="Gramene" id="TraesJAG1B03G00192610.1">
    <property type="protein sequence ID" value="TraesJAG1B03G00192610.1"/>
    <property type="gene ID" value="TraesJAG1B03G00192610"/>
</dbReference>
<evidence type="ECO:0000256" key="5">
    <source>
        <dbReference type="ARBA" id="ARBA00022777"/>
    </source>
</evidence>
<dbReference type="Gramene" id="TraesCAD_scaffold_000569_01G001000.1">
    <property type="protein sequence ID" value="TraesCAD_scaffold_000569_01G001000.1"/>
    <property type="gene ID" value="TraesCAD_scaffold_000569_01G001000"/>
</dbReference>
<keyword evidence="4 9" id="KW-0547">Nucleotide-binding</keyword>
<dbReference type="Pfam" id="PF22215">
    <property type="entry name" value="MLKL_N"/>
    <property type="match status" value="1"/>
</dbReference>
<evidence type="ECO:0000256" key="9">
    <source>
        <dbReference type="PROSITE-ProRule" id="PRU10141"/>
    </source>
</evidence>
<name>A0A3B5YQR6_WHEAT</name>
<dbReference type="Gramene" id="TraesWEE_scaffold_000034_01G001700.1">
    <property type="protein sequence ID" value="TraesWEE_scaffold_000034_01G001700.1"/>
    <property type="gene ID" value="TraesWEE_scaffold_000034_01G001700"/>
</dbReference>
<dbReference type="Gramene" id="TraesCS1B02G036700.1">
    <property type="protein sequence ID" value="TraesCS1B02G036700.1"/>
    <property type="gene ID" value="TraesCS1B02G036700"/>
</dbReference>
<sequence length="563" mass="62586">MDLVGSVGQIVKIALQIQELVETAYQNKEDCKKIAMRVKRLRAIVERLSSTDVASEKTMIDALNDLEETFLQALKLVKACQTKNKVWLFLRAGNVSKQLREVKDEMMDHMHIANFGNCAQQTVIITEALIRDPAVNAKKYVKVLSMQGEQEMQVVGSRLVCQDTDIRIAEGDQVEDENASYPNDVTRSEIHGEEESFPAGSLEDTISQFRNFSSSELKAITKNFSNQHVIGKGGSAIVYKGVLANGAEVAIKSFCVDASEDGNVVRYAEVFSVLQQHENVVKFLGYCHETKIQMVPIEGKCVAAERRHMLVVEEYMPNGSLSDIIDGSSQQLDWTSAFRIIRGIAQGVAHIHTKGVVHLDLKPANILLDSNMNPKICDFERSKILKPANSKGAVHWDLKPDNILLDSNMNPKICDFGISKILNQKDEDVAENVTQELAGTLGYLPPEYIADGIFSFKHDVFSFGILLLHTISKSGLLQDSTDWIPNAIKGEDNMDSLLDPSSRNESELKEIKRCMDIGLQCTAKERTERPTMSDVIDLLDGKELLRKPPTGNKASSFKKKGKA</sequence>
<dbReference type="EC" id="2.7.11.1" evidence="1"/>
<dbReference type="Gene3D" id="1.10.510.10">
    <property type="entry name" value="Transferase(Phosphotransferase) domain 1"/>
    <property type="match status" value="2"/>
</dbReference>
<keyword evidence="3" id="KW-0808">Transferase</keyword>
<keyword evidence="13" id="KW-1185">Reference proteome</keyword>
<keyword evidence="5" id="KW-0418">Kinase</keyword>
<keyword evidence="2" id="KW-0723">Serine/threonine-protein kinase</keyword>
<evidence type="ECO:0000256" key="2">
    <source>
        <dbReference type="ARBA" id="ARBA00022527"/>
    </source>
</evidence>
<dbReference type="OMA" id="GYCQETT"/>
<proteinExistence type="predicted"/>
<evidence type="ECO:0000313" key="13">
    <source>
        <dbReference type="Proteomes" id="UP000019116"/>
    </source>
</evidence>
<feature type="domain" description="Protein kinase" evidence="11">
    <location>
        <begin position="224"/>
        <end position="545"/>
    </location>
</feature>
<dbReference type="GeneID" id="123104176"/>
<dbReference type="RefSeq" id="XP_044381879.1">
    <property type="nucleotide sequence ID" value="XM_044525944.1"/>
</dbReference>
<feature type="region of interest" description="Disordered" evidence="10">
    <location>
        <begin position="543"/>
        <end position="563"/>
    </location>
</feature>
<dbReference type="GO" id="GO:0004674">
    <property type="term" value="F:protein serine/threonine kinase activity"/>
    <property type="evidence" value="ECO:0007669"/>
    <property type="project" value="UniProtKB-KW"/>
</dbReference>
<reference evidence="12" key="2">
    <citation type="submission" date="2018-10" db="UniProtKB">
        <authorList>
            <consortium name="EnsemblPlants"/>
        </authorList>
    </citation>
    <scope>IDENTIFICATION</scope>
</reference>
<comment type="catalytic activity">
    <reaction evidence="7">
        <text>L-threonyl-[protein] + ATP = O-phospho-L-threonyl-[protein] + ADP + H(+)</text>
        <dbReference type="Rhea" id="RHEA:46608"/>
        <dbReference type="Rhea" id="RHEA-COMP:11060"/>
        <dbReference type="Rhea" id="RHEA-COMP:11605"/>
        <dbReference type="ChEBI" id="CHEBI:15378"/>
        <dbReference type="ChEBI" id="CHEBI:30013"/>
        <dbReference type="ChEBI" id="CHEBI:30616"/>
        <dbReference type="ChEBI" id="CHEBI:61977"/>
        <dbReference type="ChEBI" id="CHEBI:456216"/>
        <dbReference type="EC" id="2.7.11.1"/>
    </reaction>
</comment>
<organism evidence="12">
    <name type="scientific">Triticum aestivum</name>
    <name type="common">Wheat</name>
    <dbReference type="NCBI Taxonomy" id="4565"/>
    <lineage>
        <taxon>Eukaryota</taxon>
        <taxon>Viridiplantae</taxon>
        <taxon>Streptophyta</taxon>
        <taxon>Embryophyta</taxon>
        <taxon>Tracheophyta</taxon>
        <taxon>Spermatophyta</taxon>
        <taxon>Magnoliopsida</taxon>
        <taxon>Liliopsida</taxon>
        <taxon>Poales</taxon>
        <taxon>Poaceae</taxon>
        <taxon>BOP clade</taxon>
        <taxon>Pooideae</taxon>
        <taxon>Triticodae</taxon>
        <taxon>Triticeae</taxon>
        <taxon>Triticinae</taxon>
        <taxon>Triticum</taxon>
    </lineage>
</organism>
<dbReference type="CDD" id="cd21037">
    <property type="entry name" value="MLKL_NTD"/>
    <property type="match status" value="1"/>
</dbReference>
<dbReference type="InterPro" id="IPR000719">
    <property type="entry name" value="Prot_kinase_dom"/>
</dbReference>
<dbReference type="Gramene" id="TraesLAC1B03G00195620.1">
    <property type="protein sequence ID" value="TraesLAC1B03G00195620.1"/>
    <property type="gene ID" value="TraesLAC1B03G00195620"/>
</dbReference>
<evidence type="ECO:0000259" key="11">
    <source>
        <dbReference type="PROSITE" id="PS50011"/>
    </source>
</evidence>
<dbReference type="Pfam" id="PF00069">
    <property type="entry name" value="Pkinase"/>
    <property type="match status" value="2"/>
</dbReference>
<evidence type="ECO:0000256" key="3">
    <source>
        <dbReference type="ARBA" id="ARBA00022679"/>
    </source>
</evidence>
<dbReference type="InterPro" id="IPR054000">
    <property type="entry name" value="MLKL_N"/>
</dbReference>
<reference evidence="12" key="1">
    <citation type="submission" date="2018-08" db="EMBL/GenBank/DDBJ databases">
        <authorList>
            <person name="Rossello M."/>
        </authorList>
    </citation>
    <scope>NUCLEOTIDE SEQUENCE [LARGE SCALE GENOMIC DNA]</scope>
    <source>
        <strain evidence="12">cv. Chinese Spring</strain>
    </source>
</reference>
<dbReference type="Gramene" id="TraesCLE_scaffold_058375_01G000100.1">
    <property type="protein sequence ID" value="TraesCLE_scaffold_058375_01G000100.1"/>
    <property type="gene ID" value="TraesCLE_scaffold_058375_01G000100"/>
</dbReference>
<dbReference type="GO" id="GO:0007166">
    <property type="term" value="P:cell surface receptor signaling pathway"/>
    <property type="evidence" value="ECO:0007669"/>
    <property type="project" value="InterPro"/>
</dbReference>
<feature type="binding site" evidence="9">
    <location>
        <position position="252"/>
    </location>
    <ligand>
        <name>ATP</name>
        <dbReference type="ChEBI" id="CHEBI:30616"/>
    </ligand>
</feature>
<evidence type="ECO:0000256" key="8">
    <source>
        <dbReference type="ARBA" id="ARBA00048679"/>
    </source>
</evidence>
<gene>
    <name evidence="12" type="primary">LOC123104176</name>
</gene>
<dbReference type="SUPFAM" id="SSF56112">
    <property type="entry name" value="Protein kinase-like (PK-like)"/>
    <property type="match status" value="2"/>
</dbReference>
<dbReference type="Gramene" id="TraesKAR1B01G0016850.1">
    <property type="protein sequence ID" value="cds.TraesKAR1B01G0016850.1"/>
    <property type="gene ID" value="TraesKAR1B01G0016850"/>
</dbReference>
<comment type="catalytic activity">
    <reaction evidence="8">
        <text>L-seryl-[protein] + ATP = O-phospho-L-seryl-[protein] + ADP + H(+)</text>
        <dbReference type="Rhea" id="RHEA:17989"/>
        <dbReference type="Rhea" id="RHEA-COMP:9863"/>
        <dbReference type="Rhea" id="RHEA-COMP:11604"/>
        <dbReference type="ChEBI" id="CHEBI:15378"/>
        <dbReference type="ChEBI" id="CHEBI:29999"/>
        <dbReference type="ChEBI" id="CHEBI:30616"/>
        <dbReference type="ChEBI" id="CHEBI:83421"/>
        <dbReference type="ChEBI" id="CHEBI:456216"/>
        <dbReference type="EC" id="2.7.11.1"/>
    </reaction>
</comment>
<dbReference type="EnsemblPlants" id="TraesCS1B02G036700.1">
    <property type="protein sequence ID" value="TraesCS1B02G036700.1"/>
    <property type="gene ID" value="TraesCS1B02G036700"/>
</dbReference>
<dbReference type="Gene3D" id="1.20.930.20">
    <property type="entry name" value="Adaptor protein Cbl, N-terminal domain"/>
    <property type="match status" value="1"/>
</dbReference>
<dbReference type="InterPro" id="IPR036537">
    <property type="entry name" value="Adaptor_Cbl_N_dom_sf"/>
</dbReference>
<dbReference type="OrthoDB" id="688481at2759"/>
<evidence type="ECO:0000256" key="6">
    <source>
        <dbReference type="ARBA" id="ARBA00022840"/>
    </source>
</evidence>
<dbReference type="SMART" id="SM00220">
    <property type="entry name" value="S_TKc"/>
    <property type="match status" value="1"/>
</dbReference>
<dbReference type="PANTHER" id="PTHR45707">
    <property type="entry name" value="C2 CALCIUM/LIPID-BINDING PLANT PHOSPHORIBOSYLTRANSFERASE FAMILY PROTEIN"/>
    <property type="match status" value="1"/>
</dbReference>
<dbReference type="Gramene" id="TraesCS1B03G0073400.1">
    <property type="protein sequence ID" value="TraesCS1B03G0073400.1.CDS"/>
    <property type="gene ID" value="TraesCS1B03G0073400"/>
</dbReference>
<dbReference type="GO" id="GO:0005524">
    <property type="term" value="F:ATP binding"/>
    <property type="evidence" value="ECO:0007669"/>
    <property type="project" value="UniProtKB-UniRule"/>
</dbReference>
<dbReference type="Proteomes" id="UP000019116">
    <property type="component" value="Chromosome 1B"/>
</dbReference>
<evidence type="ECO:0000256" key="1">
    <source>
        <dbReference type="ARBA" id="ARBA00012513"/>
    </source>
</evidence>
<dbReference type="FunFam" id="1.10.510.10:FF:001023">
    <property type="entry name" value="Os07g0541700 protein"/>
    <property type="match status" value="1"/>
</dbReference>
<protein>
    <recommendedName>
        <fullName evidence="1">non-specific serine/threonine protein kinase</fullName>
        <ecNumber evidence="1">2.7.11.1</ecNumber>
    </recommendedName>
</protein>
<dbReference type="PROSITE" id="PS00107">
    <property type="entry name" value="PROTEIN_KINASE_ATP"/>
    <property type="match status" value="1"/>
</dbReference>
<dbReference type="PROSITE" id="PS50011">
    <property type="entry name" value="PROTEIN_KINASE_DOM"/>
    <property type="match status" value="1"/>
</dbReference>
<dbReference type="Gramene" id="TraesNOR1B03G00193970.1">
    <property type="protein sequence ID" value="TraesNOR1B03G00193970.1"/>
    <property type="gene ID" value="TraesNOR1B03G00193970"/>
</dbReference>
<accession>A0A3B5YQR6</accession>
<dbReference type="InterPro" id="IPR017441">
    <property type="entry name" value="Protein_kinase_ATP_BS"/>
</dbReference>
<dbReference type="Gramene" id="TraesLDM1B03G00192560.1">
    <property type="protein sequence ID" value="TraesLDM1B03G00192560.1"/>
    <property type="gene ID" value="TraesLDM1B03G00192560"/>
</dbReference>
<dbReference type="InterPro" id="IPR008271">
    <property type="entry name" value="Ser/Thr_kinase_AS"/>
</dbReference>
<evidence type="ECO:0000256" key="7">
    <source>
        <dbReference type="ARBA" id="ARBA00047899"/>
    </source>
</evidence>
<dbReference type="InterPro" id="IPR011009">
    <property type="entry name" value="Kinase-like_dom_sf"/>
</dbReference>
<keyword evidence="6 9" id="KW-0067">ATP-binding</keyword>
<dbReference type="PROSITE" id="PS00108">
    <property type="entry name" value="PROTEIN_KINASE_ST"/>
    <property type="match status" value="1"/>
</dbReference>
<dbReference type="Gene3D" id="3.30.200.20">
    <property type="entry name" value="Phosphorylase Kinase, domain 1"/>
    <property type="match status" value="1"/>
</dbReference>
<dbReference type="AlphaFoldDB" id="A0A3B5YQR6"/>
<evidence type="ECO:0000256" key="4">
    <source>
        <dbReference type="ARBA" id="ARBA00022741"/>
    </source>
</evidence>
<dbReference type="SMR" id="A0A3B5YQR6"/>
<evidence type="ECO:0000256" key="10">
    <source>
        <dbReference type="SAM" id="MobiDB-lite"/>
    </source>
</evidence>
<dbReference type="InterPro" id="IPR059179">
    <property type="entry name" value="MLKL-like_MCAfunc"/>
</dbReference>
<evidence type="ECO:0000313" key="12">
    <source>
        <dbReference type="EnsemblPlants" id="TraesCS1B02G036700.1"/>
    </source>
</evidence>
<dbReference type="Gramene" id="TraesSYM1B03G00196290.1">
    <property type="protein sequence ID" value="TraesSYM1B03G00196290.1"/>
    <property type="gene ID" value="TraesSYM1B03G00196290"/>
</dbReference>